<evidence type="ECO:0008006" key="3">
    <source>
        <dbReference type="Google" id="ProtNLM"/>
    </source>
</evidence>
<evidence type="ECO:0000313" key="1">
    <source>
        <dbReference type="EMBL" id="PRP68248.1"/>
    </source>
</evidence>
<keyword evidence="2" id="KW-1185">Reference proteome</keyword>
<reference evidence="1 2" key="1">
    <citation type="submission" date="2016-11" db="EMBL/GenBank/DDBJ databases">
        <title>Trade-off between light-utilization and light-protection in marine flavobacteria.</title>
        <authorList>
            <person name="Kumagai Y."/>
        </authorList>
    </citation>
    <scope>NUCLEOTIDE SEQUENCE [LARGE SCALE GENOMIC DNA]</scope>
    <source>
        <strain evidence="1 2">JCM 17109</strain>
    </source>
</reference>
<dbReference type="AlphaFoldDB" id="A0A2S9WXP6"/>
<comment type="caution">
    <text evidence="1">The sequence shown here is derived from an EMBL/GenBank/DDBJ whole genome shotgun (WGS) entry which is preliminary data.</text>
</comment>
<accession>A0A2S9WXP6</accession>
<gene>
    <name evidence="1" type="ORF">BST86_01120</name>
</gene>
<dbReference type="OrthoDB" id="9785180at2"/>
<sequence length="274" mass="32074">MSLTIISCSYFEKEQEVDAIAQIGDSYLLRSEIQNILPADYTPNDSVLIVQKYIDDWTTDQMLMKNALQNISEEKQDDLDLLISRYKTELYTQAYLQELIKQNLDTTVPASETKDYFQQHRDEFILNEDLVKFRYLLVDQTYSELEKVNELFQGGSTRNLKELEDMSLGFRNYSFNDSIWIKKSILLERLTPITAANEAQYLIPGRTWKLEDSLGVYLLHIKDILRRGEQAPLSYVNPTIKQILRNQRKLAYIKKIEKDLLNDAIQSNRLKINP</sequence>
<protein>
    <recommendedName>
        <fullName evidence="3">Peptidylprolyl isomerase</fullName>
    </recommendedName>
</protein>
<proteinExistence type="predicted"/>
<name>A0A2S9WXP6_9FLAO</name>
<organism evidence="1 2">
    <name type="scientific">Nonlabens agnitus</name>
    <dbReference type="NCBI Taxonomy" id="870484"/>
    <lineage>
        <taxon>Bacteria</taxon>
        <taxon>Pseudomonadati</taxon>
        <taxon>Bacteroidota</taxon>
        <taxon>Flavobacteriia</taxon>
        <taxon>Flavobacteriales</taxon>
        <taxon>Flavobacteriaceae</taxon>
        <taxon>Nonlabens</taxon>
    </lineage>
</organism>
<dbReference type="Proteomes" id="UP000239532">
    <property type="component" value="Unassembled WGS sequence"/>
</dbReference>
<dbReference type="EMBL" id="MQUC01000003">
    <property type="protein sequence ID" value="PRP68248.1"/>
    <property type="molecule type" value="Genomic_DNA"/>
</dbReference>
<evidence type="ECO:0000313" key="2">
    <source>
        <dbReference type="Proteomes" id="UP000239532"/>
    </source>
</evidence>